<keyword evidence="5" id="KW-0571">Peptide transport</keyword>
<proteinExistence type="inferred from homology"/>
<evidence type="ECO:0000256" key="6">
    <source>
        <dbReference type="ARBA" id="ARBA00022927"/>
    </source>
</evidence>
<dbReference type="KEGG" id="azz:DEW08_26875"/>
<accession>A0A2S2CZG7</accession>
<dbReference type="Pfam" id="PF00528">
    <property type="entry name" value="BPD_transp_1"/>
    <property type="match status" value="1"/>
</dbReference>
<comment type="similarity">
    <text evidence="9">Belongs to the binding-protein-dependent transport system permease family.</text>
</comment>
<organism evidence="11 12">
    <name type="scientific">Azospirillum thermophilum</name>
    <dbReference type="NCBI Taxonomy" id="2202148"/>
    <lineage>
        <taxon>Bacteria</taxon>
        <taxon>Pseudomonadati</taxon>
        <taxon>Pseudomonadota</taxon>
        <taxon>Alphaproteobacteria</taxon>
        <taxon>Rhodospirillales</taxon>
        <taxon>Azospirillaceae</taxon>
        <taxon>Azospirillum</taxon>
    </lineage>
</organism>
<dbReference type="PROSITE" id="PS50928">
    <property type="entry name" value="ABC_TM1"/>
    <property type="match status" value="1"/>
</dbReference>
<protein>
    <submittedName>
        <fullName evidence="11">Nickel ABC transporter permease subunit NikC</fullName>
    </submittedName>
</protein>
<feature type="domain" description="ABC transmembrane type-1" evidence="10">
    <location>
        <begin position="84"/>
        <end position="275"/>
    </location>
</feature>
<sequence length="291" mass="31197">MSALIRDDAVPAIRRRRLRWPRPRRTTMAGLVLVGAMALAALAAPLLPWDPEAVDLMARLEGPGAAHWLGTDHLGRDLLARLLHGASVSLGAVAVIVALILALGIGVGGLSGFLGGRADRIIMRVCDGFLTVPTFVLAMFMVGVLGTGLTNVVLAIALSHWAWYARIVRGMVLSLRERDFVAAAMVSGASRPRVFMDHILPGVLVQLVVLATLDIGHMILHVAGLSFLGLGVTPPTPEWGVMINDAREFIWTQPMLMLWPGLMILLTVMGFNLLGDALRDRLDPTLGGGDH</sequence>
<keyword evidence="8 9" id="KW-0472">Membrane</keyword>
<keyword evidence="12" id="KW-1185">Reference proteome</keyword>
<dbReference type="GO" id="GO:0015031">
    <property type="term" value="P:protein transport"/>
    <property type="evidence" value="ECO:0007669"/>
    <property type="project" value="UniProtKB-KW"/>
</dbReference>
<evidence type="ECO:0000256" key="9">
    <source>
        <dbReference type="RuleBase" id="RU363032"/>
    </source>
</evidence>
<gene>
    <name evidence="11" type="ORF">DEW08_26875</name>
</gene>
<feature type="transmembrane region" description="Helical" evidence="9">
    <location>
        <begin position="250"/>
        <end position="274"/>
    </location>
</feature>
<evidence type="ECO:0000259" key="10">
    <source>
        <dbReference type="PROSITE" id="PS50928"/>
    </source>
</evidence>
<keyword evidence="7 9" id="KW-1133">Transmembrane helix</keyword>
<evidence type="ECO:0000256" key="2">
    <source>
        <dbReference type="ARBA" id="ARBA00022448"/>
    </source>
</evidence>
<dbReference type="InterPro" id="IPR035906">
    <property type="entry name" value="MetI-like_sf"/>
</dbReference>
<dbReference type="EMBL" id="CP029357">
    <property type="protein sequence ID" value="AWK89627.1"/>
    <property type="molecule type" value="Genomic_DNA"/>
</dbReference>
<dbReference type="AlphaFoldDB" id="A0A2S2CZG7"/>
<comment type="subcellular location">
    <subcellularLocation>
        <location evidence="1 9">Cell membrane</location>
        <topology evidence="1 9">Multi-pass membrane protein</topology>
    </subcellularLocation>
</comment>
<dbReference type="NCBIfam" id="NF007738">
    <property type="entry name" value="PRK10417.1"/>
    <property type="match status" value="1"/>
</dbReference>
<keyword evidence="11" id="KW-0614">Plasmid</keyword>
<evidence type="ECO:0000256" key="5">
    <source>
        <dbReference type="ARBA" id="ARBA00022856"/>
    </source>
</evidence>
<keyword evidence="4 9" id="KW-0812">Transmembrane</keyword>
<dbReference type="Pfam" id="PF12911">
    <property type="entry name" value="OppC_N"/>
    <property type="match status" value="1"/>
</dbReference>
<geneLocation type="plasmid" evidence="11 12">
    <name>unnamed2</name>
</geneLocation>
<reference evidence="12" key="1">
    <citation type="submission" date="2018-05" db="EMBL/GenBank/DDBJ databases">
        <title>Azospirillum thermophila sp. nov., a novel isolated from hot spring.</title>
        <authorList>
            <person name="Zhao Z."/>
        </authorList>
    </citation>
    <scope>NUCLEOTIDE SEQUENCE [LARGE SCALE GENOMIC DNA]</scope>
    <source>
        <strain evidence="12">CFH 70021</strain>
        <plasmid evidence="12">unnamed2</plasmid>
    </source>
</reference>
<dbReference type="OrthoDB" id="9766870at2"/>
<evidence type="ECO:0000256" key="1">
    <source>
        <dbReference type="ARBA" id="ARBA00004651"/>
    </source>
</evidence>
<dbReference type="GO" id="GO:0071916">
    <property type="term" value="F:dipeptide transmembrane transporter activity"/>
    <property type="evidence" value="ECO:0007669"/>
    <property type="project" value="TreeGrafter"/>
</dbReference>
<name>A0A2S2CZG7_9PROT</name>
<keyword evidence="2 9" id="KW-0813">Transport</keyword>
<dbReference type="SUPFAM" id="SSF161098">
    <property type="entry name" value="MetI-like"/>
    <property type="match status" value="1"/>
</dbReference>
<keyword evidence="6" id="KW-0653">Protein transport</keyword>
<dbReference type="GO" id="GO:0005886">
    <property type="term" value="C:plasma membrane"/>
    <property type="evidence" value="ECO:0007669"/>
    <property type="project" value="UniProtKB-SubCell"/>
</dbReference>
<dbReference type="InterPro" id="IPR000515">
    <property type="entry name" value="MetI-like"/>
</dbReference>
<evidence type="ECO:0000256" key="8">
    <source>
        <dbReference type="ARBA" id="ARBA00023136"/>
    </source>
</evidence>
<dbReference type="PANTHER" id="PTHR43386:SF1">
    <property type="entry name" value="D,D-DIPEPTIDE TRANSPORT SYSTEM PERMEASE PROTEIN DDPC-RELATED"/>
    <property type="match status" value="1"/>
</dbReference>
<dbReference type="Gene3D" id="1.10.3720.10">
    <property type="entry name" value="MetI-like"/>
    <property type="match status" value="1"/>
</dbReference>
<dbReference type="PANTHER" id="PTHR43386">
    <property type="entry name" value="OLIGOPEPTIDE TRANSPORT SYSTEM PERMEASE PROTEIN APPC"/>
    <property type="match status" value="1"/>
</dbReference>
<evidence type="ECO:0000256" key="4">
    <source>
        <dbReference type="ARBA" id="ARBA00022692"/>
    </source>
</evidence>
<dbReference type="Proteomes" id="UP000245629">
    <property type="component" value="Plasmid unnamed2"/>
</dbReference>
<evidence type="ECO:0000256" key="7">
    <source>
        <dbReference type="ARBA" id="ARBA00022989"/>
    </source>
</evidence>
<keyword evidence="3" id="KW-1003">Cell membrane</keyword>
<dbReference type="CDD" id="cd06261">
    <property type="entry name" value="TM_PBP2"/>
    <property type="match status" value="1"/>
</dbReference>
<feature type="transmembrane region" description="Helical" evidence="9">
    <location>
        <begin position="203"/>
        <end position="230"/>
    </location>
</feature>
<dbReference type="InterPro" id="IPR025966">
    <property type="entry name" value="OppC_N"/>
</dbReference>
<evidence type="ECO:0000313" key="12">
    <source>
        <dbReference type="Proteomes" id="UP000245629"/>
    </source>
</evidence>
<evidence type="ECO:0000256" key="3">
    <source>
        <dbReference type="ARBA" id="ARBA00022475"/>
    </source>
</evidence>
<evidence type="ECO:0000313" key="11">
    <source>
        <dbReference type="EMBL" id="AWK89627.1"/>
    </source>
</evidence>
<dbReference type="InterPro" id="IPR050366">
    <property type="entry name" value="BP-dependent_transpt_permease"/>
</dbReference>
<feature type="transmembrane region" description="Helical" evidence="9">
    <location>
        <begin position="88"/>
        <end position="114"/>
    </location>
</feature>